<feature type="domain" description="Nephrocystin 3-like N-terminal" evidence="6">
    <location>
        <begin position="186"/>
        <end position="341"/>
    </location>
</feature>
<accession>A0A9P4XFV4</accession>
<evidence type="ECO:0000256" key="5">
    <source>
        <dbReference type="SAM" id="MobiDB-lite"/>
    </source>
</evidence>
<evidence type="ECO:0000313" key="8">
    <source>
        <dbReference type="Proteomes" id="UP000801864"/>
    </source>
</evidence>
<keyword evidence="8" id="KW-1185">Reference proteome</keyword>
<feature type="repeat" description="WD" evidence="3">
    <location>
        <begin position="1260"/>
        <end position="1300"/>
    </location>
</feature>
<dbReference type="CDD" id="cd00200">
    <property type="entry name" value="WD40"/>
    <property type="match status" value="2"/>
</dbReference>
<dbReference type="InterPro" id="IPR001680">
    <property type="entry name" value="WD40_rpt"/>
</dbReference>
<reference evidence="7 8" key="1">
    <citation type="submission" date="2018-06" db="EMBL/GenBank/DDBJ databases">
        <title>Genome analysis of cellulolytic fungus Trichoderma lentiforme CFAM-422.</title>
        <authorList>
            <person name="Steindorff A.S."/>
            <person name="Formighieri E.F."/>
            <person name="Midorikawa G.E.O."/>
            <person name="Tamietti M.S."/>
            <person name="Ramos E.Z."/>
            <person name="Silva A.S."/>
            <person name="Bon E.P.S."/>
            <person name="Mendes T.D."/>
            <person name="Damaso M.C.T."/>
            <person name="Favaro L.C.L."/>
        </authorList>
    </citation>
    <scope>NUCLEOTIDE SEQUENCE [LARGE SCALE GENOMIC DNA]</scope>
    <source>
        <strain evidence="7 8">CFAM-422</strain>
    </source>
</reference>
<feature type="coiled-coil region" evidence="4">
    <location>
        <begin position="18"/>
        <end position="52"/>
    </location>
</feature>
<dbReference type="Proteomes" id="UP000801864">
    <property type="component" value="Unassembled WGS sequence"/>
</dbReference>
<feature type="repeat" description="WD" evidence="3">
    <location>
        <begin position="1091"/>
        <end position="1133"/>
    </location>
</feature>
<dbReference type="InterPro" id="IPR015943">
    <property type="entry name" value="WD40/YVTN_repeat-like_dom_sf"/>
</dbReference>
<evidence type="ECO:0000256" key="4">
    <source>
        <dbReference type="SAM" id="Coils"/>
    </source>
</evidence>
<dbReference type="SUPFAM" id="SSF52540">
    <property type="entry name" value="P-loop containing nucleoside triphosphate hydrolases"/>
    <property type="match status" value="1"/>
</dbReference>
<evidence type="ECO:0000256" key="1">
    <source>
        <dbReference type="ARBA" id="ARBA00022574"/>
    </source>
</evidence>
<dbReference type="InterPro" id="IPR011047">
    <property type="entry name" value="Quinoprotein_ADH-like_sf"/>
</dbReference>
<dbReference type="PROSITE" id="PS00678">
    <property type="entry name" value="WD_REPEATS_1"/>
    <property type="match status" value="7"/>
</dbReference>
<dbReference type="PANTHER" id="PTHR19879">
    <property type="entry name" value="TRANSCRIPTION INITIATION FACTOR TFIID"/>
    <property type="match status" value="1"/>
</dbReference>
<dbReference type="InterPro" id="IPR020472">
    <property type="entry name" value="WD40_PAC1"/>
</dbReference>
<dbReference type="InterPro" id="IPR056884">
    <property type="entry name" value="NPHP3-like_N"/>
</dbReference>
<dbReference type="PROSITE" id="PS50294">
    <property type="entry name" value="WD_REPEATS_REGION"/>
    <property type="match status" value="9"/>
</dbReference>
<dbReference type="InterPro" id="IPR027417">
    <property type="entry name" value="P-loop_NTPase"/>
</dbReference>
<dbReference type="SUPFAM" id="SSF50998">
    <property type="entry name" value="Quinoprotein alcohol dehydrogenase-like"/>
    <property type="match status" value="1"/>
</dbReference>
<organism evidence="7 8">
    <name type="scientific">Trichoderma lentiforme</name>
    <dbReference type="NCBI Taxonomy" id="1567552"/>
    <lineage>
        <taxon>Eukaryota</taxon>
        <taxon>Fungi</taxon>
        <taxon>Dikarya</taxon>
        <taxon>Ascomycota</taxon>
        <taxon>Pezizomycotina</taxon>
        <taxon>Sordariomycetes</taxon>
        <taxon>Hypocreomycetidae</taxon>
        <taxon>Hypocreales</taxon>
        <taxon>Hypocreaceae</taxon>
        <taxon>Trichoderma</taxon>
    </lineage>
</organism>
<dbReference type="SUPFAM" id="SSF50978">
    <property type="entry name" value="WD40 repeat-like"/>
    <property type="match status" value="2"/>
</dbReference>
<feature type="repeat" description="WD" evidence="3">
    <location>
        <begin position="923"/>
        <end position="964"/>
    </location>
</feature>
<feature type="repeat" description="WD" evidence="3">
    <location>
        <begin position="1049"/>
        <end position="1090"/>
    </location>
</feature>
<feature type="repeat" description="WD" evidence="3">
    <location>
        <begin position="745"/>
        <end position="786"/>
    </location>
</feature>
<dbReference type="InterPro" id="IPR019775">
    <property type="entry name" value="WD40_repeat_CS"/>
</dbReference>
<proteinExistence type="predicted"/>
<dbReference type="PROSITE" id="PS50082">
    <property type="entry name" value="WD_REPEATS_2"/>
    <property type="match status" value="10"/>
</dbReference>
<dbReference type="InterPro" id="IPR036322">
    <property type="entry name" value="WD40_repeat_dom_sf"/>
</dbReference>
<keyword evidence="2" id="KW-0677">Repeat</keyword>
<evidence type="ECO:0000313" key="7">
    <source>
        <dbReference type="EMBL" id="KAF3070106.1"/>
    </source>
</evidence>
<dbReference type="Pfam" id="PF24883">
    <property type="entry name" value="NPHP3_N"/>
    <property type="match status" value="1"/>
</dbReference>
<evidence type="ECO:0000256" key="3">
    <source>
        <dbReference type="PROSITE-ProRule" id="PRU00221"/>
    </source>
</evidence>
<keyword evidence="4" id="KW-0175">Coiled coil</keyword>
<dbReference type="Gene3D" id="2.130.10.10">
    <property type="entry name" value="YVTN repeat-like/Quinoprotein amine dehydrogenase"/>
    <property type="match status" value="5"/>
</dbReference>
<gene>
    <name evidence="7" type="ORF">CFAM422_006805</name>
</gene>
<sequence>MEGLGAAVELTTKIASLCAEYSSAVKNASHDIQSLRERISSLETTLKDVMELLESSHGARLRTSQKLHDALNNSRLLLDSIATTLENKLNGGRKQRTMRAFGLRALKWPFESKKLENTIAALEQYQHTMAVAIQIDQTAEVLTINHKIDLSKLPIAKGAAYNSQANEYDPRCHPRTRLNVLAGIYNWFEDPQGKCIYWLCGMAGTGKSTISRTVAEYLTEKKIPCASFFFKKGEGDRGGAALFFTTIAAQLVQQLPCIVPHVRAAIEADMNISDKTKNEQFEKLILEPLDKCAGQQSTIVSIVIDALDECDLEEDVRLMVLLLARAMEVTSVHLRFFITSRPELPIRLGFKSIGNSYKELALHEIPKPDIKNDIAIYLEDELKAIVQRYNISVETRRQLPLQWPGSKNTEKLVDMAIPLFIYAATACRFISDRRLGGPEEQLERFFNSNRNPKSNLDATYLPVLEQLTRDLRSSEKRAVITKFKEIVGTIVLLASPLSITSLANLLAVDTEKIDNQLDMLHSVLNIPLNPDEPIRLFHLSFRDFLIDKENFDINSFWVDEQETHQMVMVRCLKLLSTDNLRKDICDLRRPGTLRLDIEQETIDTRFPPEMQYACLYWVHHLKESGGTVRDHDQVYDFLIRHLLHWIEALSLIGRISESVGMLDNLLATIDSEDGVEISAIIRDIKRIILINRWSIDEAPLQIYSSAILFAPEQSVIRNMFKDQIPPWISLLPQVESNWDACLATLEGHNDWTIAVSFSPDGRQLASAASGGTIKLWDPATGRCTATLVSDHTSAVCFSPDSRRLASTEGKQIKLWNAITGRCIITLDGHLNQVKDISFAPDGRRLASAAHDLTVKLWDTETGDCIRTFNGNYNSWFEGVSFAPDNRRLASVSNGQRIDNGYVESYDHKIKLWDTVMGSCIITFTGHDDRVDTVRFTPDGRWLASASVDSTIKLWDTAIGSCIATLVGHDDGINAICFTPDSRWLASASMDMTVKLWDIETSLCTATFKGHSQGVAAVSFAPDNWQLASASYDSTIKLWDTTISRSSSTTNIHSQKVTAINFTPDGRQLASASDDHTVKLWDTATGRCIATFKGHSQPVTAVTFAPDGHQLASASEYDKTIKLWDVTTGHCVATFQHDDYISSITFAPNSQQLASVSNRFTKLWDITTGRCTAELKCNKEYMLSIAFSPNSQELVSALEDHTIKLWDLSTGNCTATFPSEERVYGISAITVSPNGQLLASAYGNYTVKIWDMTTHDCIMKLEGHSFWVSAMTFAPDGQLVSASGDNTIKFWDITTGNCTATLEGYGSWVGAINFTIDGKIAYDLTSTRLRTNVRWSGESYPSPQSPMRKPPVQGLSSVSPNVHRQDIGVYNQTWVTWDSHRILWLPPAYRSTVSAVRASTLAIGCDSGRVMFIRFSDMDELFSQD</sequence>
<feature type="repeat" description="WD" evidence="3">
    <location>
        <begin position="1225"/>
        <end position="1259"/>
    </location>
</feature>
<feature type="repeat" description="WD" evidence="3">
    <location>
        <begin position="1007"/>
        <end position="1048"/>
    </location>
</feature>
<feature type="repeat" description="WD" evidence="3">
    <location>
        <begin position="965"/>
        <end position="1006"/>
    </location>
</feature>
<evidence type="ECO:0000256" key="2">
    <source>
        <dbReference type="ARBA" id="ARBA00022737"/>
    </source>
</evidence>
<name>A0A9P4XFV4_9HYPO</name>
<dbReference type="Pfam" id="PF00400">
    <property type="entry name" value="WD40"/>
    <property type="match status" value="13"/>
</dbReference>
<feature type="repeat" description="WD" evidence="3">
    <location>
        <begin position="826"/>
        <end position="867"/>
    </location>
</feature>
<protein>
    <recommendedName>
        <fullName evidence="6">Nephrocystin 3-like N-terminal domain-containing protein</fullName>
    </recommendedName>
</protein>
<dbReference type="PRINTS" id="PR00320">
    <property type="entry name" value="GPROTEINBRPT"/>
</dbReference>
<feature type="region of interest" description="Disordered" evidence="5">
    <location>
        <begin position="1335"/>
        <end position="1355"/>
    </location>
</feature>
<dbReference type="SMART" id="SM00320">
    <property type="entry name" value="WD40"/>
    <property type="match status" value="13"/>
</dbReference>
<evidence type="ECO:0000259" key="6">
    <source>
        <dbReference type="Pfam" id="PF24883"/>
    </source>
</evidence>
<feature type="repeat" description="WD" evidence="3">
    <location>
        <begin position="1174"/>
        <end position="1215"/>
    </location>
</feature>
<dbReference type="Gene3D" id="3.40.50.300">
    <property type="entry name" value="P-loop containing nucleotide triphosphate hydrolases"/>
    <property type="match status" value="1"/>
</dbReference>
<dbReference type="EMBL" id="QLNT01000011">
    <property type="protein sequence ID" value="KAF3070106.1"/>
    <property type="molecule type" value="Genomic_DNA"/>
</dbReference>
<keyword evidence="1 3" id="KW-0853">WD repeat</keyword>
<comment type="caution">
    <text evidence="7">The sequence shown here is derived from an EMBL/GenBank/DDBJ whole genome shotgun (WGS) entry which is preliminary data.</text>
</comment>
<dbReference type="PANTHER" id="PTHR19879:SF9">
    <property type="entry name" value="TRANSCRIPTION INITIATION FACTOR TFIID SUBUNIT 5"/>
    <property type="match status" value="1"/>
</dbReference>